<accession>A0A844TD64</accession>
<dbReference type="AlphaFoldDB" id="A0A844TD64"/>
<protein>
    <submittedName>
        <fullName evidence="2">Uncharacterized protein</fullName>
    </submittedName>
</protein>
<sequence>MMMLRSSHELDVPLPRAGEVGAARRVRVLSSGGVSLRRYPLPIPPPQAGEGADHHRCARGGRHD</sequence>
<evidence type="ECO:0000256" key="1">
    <source>
        <dbReference type="SAM" id="MobiDB-lite"/>
    </source>
</evidence>
<evidence type="ECO:0000313" key="3">
    <source>
        <dbReference type="Proteomes" id="UP000449969"/>
    </source>
</evidence>
<keyword evidence="3" id="KW-1185">Reference proteome</keyword>
<feature type="region of interest" description="Disordered" evidence="1">
    <location>
        <begin position="35"/>
        <end position="64"/>
    </location>
</feature>
<feature type="compositionally biased region" description="Basic and acidic residues" evidence="1">
    <location>
        <begin position="51"/>
        <end position="64"/>
    </location>
</feature>
<name>A0A844TD64_9BRAD</name>
<organism evidence="2 3">
    <name type="scientific">Bradyrhizobium cajani</name>
    <dbReference type="NCBI Taxonomy" id="1928661"/>
    <lineage>
        <taxon>Bacteria</taxon>
        <taxon>Pseudomonadati</taxon>
        <taxon>Pseudomonadota</taxon>
        <taxon>Alphaproteobacteria</taxon>
        <taxon>Hyphomicrobiales</taxon>
        <taxon>Nitrobacteraceae</taxon>
        <taxon>Bradyrhizobium</taxon>
    </lineage>
</organism>
<gene>
    <name evidence="2" type="ORF">GPL20_12845</name>
</gene>
<proteinExistence type="predicted"/>
<dbReference type="OrthoDB" id="8244267at2"/>
<dbReference type="EMBL" id="WQNE01000008">
    <property type="protein sequence ID" value="MVT73924.1"/>
    <property type="molecule type" value="Genomic_DNA"/>
</dbReference>
<comment type="caution">
    <text evidence="2">The sequence shown here is derived from an EMBL/GenBank/DDBJ whole genome shotgun (WGS) entry which is preliminary data.</text>
</comment>
<reference evidence="2 3" key="1">
    <citation type="submission" date="2019-12" db="EMBL/GenBank/DDBJ databases">
        <title>Draft genome sequences Bradyrhizobium cajani AMBPC1010, Bradyrhizobium pachyrhizi AMBPC1040 and Bradyrhizobium yuanmingense ALSPC3051, three plant growth promoting strains isolated from nodules of Cajanus cajan L. in Dominican Republic.</title>
        <authorList>
            <person name="Flores-Felix J.D."/>
            <person name="Araujo J."/>
            <person name="Diaz-Alcantara C."/>
            <person name="Gonzalez-Andres F."/>
            <person name="Velazquez E."/>
        </authorList>
    </citation>
    <scope>NUCLEOTIDE SEQUENCE [LARGE SCALE GENOMIC DNA]</scope>
    <source>
        <strain evidence="2 3">1010</strain>
    </source>
</reference>
<dbReference type="Proteomes" id="UP000449969">
    <property type="component" value="Unassembled WGS sequence"/>
</dbReference>
<evidence type="ECO:0000313" key="2">
    <source>
        <dbReference type="EMBL" id="MVT73924.1"/>
    </source>
</evidence>